<gene>
    <name evidence="1" type="ORF">LTS18_004336</name>
</gene>
<evidence type="ECO:0000313" key="2">
    <source>
        <dbReference type="Proteomes" id="UP001186974"/>
    </source>
</evidence>
<reference evidence="1" key="1">
    <citation type="submission" date="2024-09" db="EMBL/GenBank/DDBJ databases">
        <title>Black Yeasts Isolated from many extreme environments.</title>
        <authorList>
            <person name="Coleine C."/>
            <person name="Stajich J.E."/>
            <person name="Selbmann L."/>
        </authorList>
    </citation>
    <scope>NUCLEOTIDE SEQUENCE</scope>
    <source>
        <strain evidence="1">CCFEE 5737</strain>
    </source>
</reference>
<keyword evidence="2" id="KW-1185">Reference proteome</keyword>
<protein>
    <submittedName>
        <fullName evidence="1">Uncharacterized protein</fullName>
    </submittedName>
</protein>
<organism evidence="1 2">
    <name type="scientific">Coniosporium uncinatum</name>
    <dbReference type="NCBI Taxonomy" id="93489"/>
    <lineage>
        <taxon>Eukaryota</taxon>
        <taxon>Fungi</taxon>
        <taxon>Dikarya</taxon>
        <taxon>Ascomycota</taxon>
        <taxon>Pezizomycotina</taxon>
        <taxon>Dothideomycetes</taxon>
        <taxon>Dothideomycetes incertae sedis</taxon>
        <taxon>Coniosporium</taxon>
    </lineage>
</organism>
<sequence>MDLEFSVDPLFKKASADFDEGGAKGLLLNHLAIDSNGRIVFDSSDDAQDASAGDRNESTAAPDETEDSTDIEQNANIDISALGAKFFPDLARLDEQEICPSMKDCDLGNPNGSLDLPFMKAPEDWREQMDQRQAKDDDDAKSGIFIDEDNAAGFDDDDGDMGGFDLPPETGFGEGGEAWAREAALEPQMRVHAAGIDNMDGEGEGEEGLGEVGGYDPNSNKYAVTFSQGKEDDHENILNYFDQALQKNWAGPEHWRIRRIKDIAKASTAAPTKRKEKEPFEIDFTAPLTQALADSLFTPATSNSTISLPKSQWKSRSRNLLPADKHFNSRQLLRLFLKPKARMGTRKSGAVTTTSSSAQSRPLDDLPEGDIDEAYWARTEQAPAVLDDAPPPNDYDANFFADDPLPTVGGFDAAGGEDDDDGLEFADARETFSPPLEGAAAILPMNDALLAVGGSQESAFGTQALAMQSKRMRPEYVQYARVAKKVDVRRLKEEMWRGIGFDTNDADQTTTSQTPSRSQQPPPSSVCKTADGTLKFTDVINNLQSVYPKQQMQDISTSYCFICLLHLANEKGLVITNEERFEELTIRRDFTAEIVGGGE</sequence>
<comment type="caution">
    <text evidence="1">The sequence shown here is derived from an EMBL/GenBank/DDBJ whole genome shotgun (WGS) entry which is preliminary data.</text>
</comment>
<dbReference type="Proteomes" id="UP001186974">
    <property type="component" value="Unassembled WGS sequence"/>
</dbReference>
<evidence type="ECO:0000313" key="1">
    <source>
        <dbReference type="EMBL" id="KAK3079643.1"/>
    </source>
</evidence>
<proteinExistence type="predicted"/>
<dbReference type="EMBL" id="JAWDJW010001005">
    <property type="protein sequence ID" value="KAK3079643.1"/>
    <property type="molecule type" value="Genomic_DNA"/>
</dbReference>
<accession>A0ACC3DSF7</accession>
<name>A0ACC3DSF7_9PEZI</name>